<evidence type="ECO:0000313" key="10">
    <source>
        <dbReference type="EMBL" id="KAH0744897.1"/>
    </source>
</evidence>
<dbReference type="InterPro" id="IPR013083">
    <property type="entry name" value="Znf_RING/FYVE/PHD"/>
</dbReference>
<dbReference type="InterPro" id="IPR003593">
    <property type="entry name" value="AAA+_ATPase"/>
</dbReference>
<feature type="domain" description="PHD-type" evidence="9">
    <location>
        <begin position="437"/>
        <end position="557"/>
    </location>
</feature>
<dbReference type="InterPro" id="IPR003960">
    <property type="entry name" value="ATPase_AAA_CS"/>
</dbReference>
<dbReference type="InterPro" id="IPR003959">
    <property type="entry name" value="ATPase_AAA_core"/>
</dbReference>
<gene>
    <name evidence="10" type="ORF">KY290_032890</name>
</gene>
<evidence type="ECO:0000313" key="11">
    <source>
        <dbReference type="Proteomes" id="UP000826656"/>
    </source>
</evidence>
<evidence type="ECO:0000256" key="4">
    <source>
        <dbReference type="ARBA" id="ARBA00022771"/>
    </source>
</evidence>
<feature type="compositionally biased region" description="Basic and acidic residues" evidence="8">
    <location>
        <begin position="213"/>
        <end position="228"/>
    </location>
</feature>
<dbReference type="Pfam" id="PF13771">
    <property type="entry name" value="zf-HC5HC2H"/>
    <property type="match status" value="1"/>
</dbReference>
<dbReference type="PROSITE" id="PS00674">
    <property type="entry name" value="AAA"/>
    <property type="match status" value="1"/>
</dbReference>
<dbReference type="Proteomes" id="UP000826656">
    <property type="component" value="Unassembled WGS sequence"/>
</dbReference>
<evidence type="ECO:0000256" key="8">
    <source>
        <dbReference type="SAM" id="MobiDB-lite"/>
    </source>
</evidence>
<protein>
    <recommendedName>
        <fullName evidence="9">PHD-type domain-containing protein</fullName>
    </recommendedName>
</protein>
<feature type="region of interest" description="Disordered" evidence="8">
    <location>
        <begin position="165"/>
        <end position="254"/>
    </location>
</feature>
<feature type="compositionally biased region" description="Acidic residues" evidence="8">
    <location>
        <begin position="165"/>
        <end position="178"/>
    </location>
</feature>
<dbReference type="Gene3D" id="3.40.50.300">
    <property type="entry name" value="P-loop containing nucleotide triphosphate hydrolases"/>
    <property type="match status" value="1"/>
</dbReference>
<feature type="compositionally biased region" description="Basic and acidic residues" evidence="8">
    <location>
        <begin position="306"/>
        <end position="333"/>
    </location>
</feature>
<feature type="compositionally biased region" description="Basic residues" evidence="8">
    <location>
        <begin position="128"/>
        <end position="137"/>
    </location>
</feature>
<dbReference type="InterPro" id="IPR045199">
    <property type="entry name" value="ATAD2-like"/>
</dbReference>
<feature type="compositionally biased region" description="Acidic residues" evidence="8">
    <location>
        <begin position="334"/>
        <end position="343"/>
    </location>
</feature>
<feature type="compositionally biased region" description="Basic and acidic residues" evidence="8">
    <location>
        <begin position="344"/>
        <end position="354"/>
    </location>
</feature>
<dbReference type="PANTHER" id="PTHR23069:SF7">
    <property type="entry name" value="P-LOOP CONTAINING NUCLEOSIDE TRIPHOSPHATE HYDROLASES SUPERFAMILY PROTEIN"/>
    <property type="match status" value="1"/>
</dbReference>
<dbReference type="PROSITE" id="PS51805">
    <property type="entry name" value="EPHD"/>
    <property type="match status" value="1"/>
</dbReference>
<sequence>MRFSRIASVERSRTDTKLVYSRARKKHKRLDEVCEETYNQNHNGVDKVETSESNGEESEVELRRSSRVRKAPVVLDASPPPARKRQKIDRSGVRSGSRLEKGDVVKVESPCSTSNHLEEGTSSWGLRLRARSKRPTNRVRNSVDSSPVGKRKIFQDVDELKEETELEVGELDKEEDSECEKSTIVKSKRPGRIKASNVMVTEQQETGTGGGVEDGKMEDQEELLHVRDETDDGISTTRFKEGVEDGNAALPLDNEDKAQLETCVEPEECHATDQVSMLEQDLQRRNEVSVGVIDQMDGVEGGLLPNDEKDGGTEKQAEDEVDRVDYAQEKDGGTEEQAEDEVDRVDYAQEKDGGTEEQAEDEVDRVDYAQEKDEGVFSDKALEMEKVVKKECASDSTLRKRRIREGRHCGLCGGGTDGKPPKKLVYGAASDDEAHSGSSASDEPNYDMWDGFGDEPGWLGRLLGPINDRYGIAGIWVHQQCAVWSPEVYFAGLGCLKNVRAALCRGRVLKCSCCGRPGATIGCRVDRCPKTYHLPCARANGCIFDHRKFLIACTDHRHLFQPYGTNYLQRIKKLKARKMKFELRKLSNDALRKDVDAEEKWLENCGEDEEFLKRESKRLHRDLLRIAPVYIGGSNSDSGVQFQGWDSVAGLQDVIQCMKEVVILPLLYPELFSSLGLTPPRGVLLHGYPGTGKTLIVRALIGSCARGDKRIAYFARKGADCLGKYVGDAERQLRLLFQVAEKSQPSVIFFDEIDGLAPCRGRQQDQTHSSVVSTLLALMDGLKSRGSVVVIGATNRPDAVDPALRRPGRFDREIYFPLPSVKDRESILSLHTKKWPKPVSGPVLKWIASKTVGFAGADLQALCTQAAIIALKRSFPLHKRLSAVVKVPNAACPPLPNFKVEERDWVEALTCAPPPCSRREAGMAANDVVSAPLHTFLVPCLLQPLSRLIVSLYLDERLWLPPLLFKAAEFVKDVVLSAMVEKKLPSNNWQSYVNDLLQEPDVISQIENHFVRANILDGDANIGGFDAVDDGNAHGLSNSQPSKLQWAGARPKLLKNIFHMAGKKSGFRILISGNPRSGQRHLASSLLHCFVGNVDVQKVDSATISQEGHGDVIQGLTQILMRCASVEKCMIFMPRVDLWAMETSDLVCQEDGCSLLNPESLGKDEERSFNHSADQAGDALKRASYLWSSFVEQVESICMATSVMLLATSDVPLEALPVRVRQFFKSQPLNSSIPFPLEDSVSRFSEQLDRNFDQECLIDSSAAKLSKDIAQHFIQLIHRTNHVHLQTCNDEASDKSEGDAAIECQRSDLRSTIEPVNKQCPLPTSAIANSRNVKGKSNLMLAITTFGYQILRYPHFAELCWFTSKLREGPCVDINGPWKGWPFNSCVIRPIISTGNVTLPPNNNKGKEKYCMVRGLIAIGLLAYRGKYSSVREVSAEVRKVLELLVEQINDKIRNGRDRYQFVRLLSQVAYLDDMVNSWVYSLQSLGGDSQLAEANPKIGCAGLSESADAPENTPLREGGCELEEPLDKAETLETCRPELTAENCTPANPEANGVSNFPDIGAVEHEPLHLVAVNHSAPSRQVTCSVHSVLNDNSCMPDDTDKHLGNIGDSVLKRQSNGLMELNIDDVQEDGSNHSRDGCGIDEHSNYTLSSNSNGRLSTLNNLEIGDSNQKSVGNSIGLECSNISSNLSTDSSIVCLYRCCPQCLLNLQRILKKMLSYKWGLKKAEFTVEDAYDFLASLAANLHSALRVWLLADDSTSFDEKRVQERYSESFECKQTNLCECRNLESKLIKLIECNCHLKSSVQTEKCKSSQNLSQEFIFRDGVLTNLDEKDVSTHCKFETLCLCSLVEWIVMRKKTT</sequence>
<keyword evidence="5" id="KW-0862">Zinc</keyword>
<feature type="region of interest" description="Disordered" evidence="8">
    <location>
        <begin position="294"/>
        <end position="362"/>
    </location>
</feature>
<proteinExistence type="inferred from homology"/>
<organism evidence="10 11">
    <name type="scientific">Solanum tuberosum</name>
    <name type="common">Potato</name>
    <dbReference type="NCBI Taxonomy" id="4113"/>
    <lineage>
        <taxon>Eukaryota</taxon>
        <taxon>Viridiplantae</taxon>
        <taxon>Streptophyta</taxon>
        <taxon>Embryophyta</taxon>
        <taxon>Tracheophyta</taxon>
        <taxon>Spermatophyta</taxon>
        <taxon>Magnoliopsida</taxon>
        <taxon>eudicotyledons</taxon>
        <taxon>Gunneridae</taxon>
        <taxon>Pentapetalae</taxon>
        <taxon>asterids</taxon>
        <taxon>lamiids</taxon>
        <taxon>Solanales</taxon>
        <taxon>Solanaceae</taxon>
        <taxon>Solanoideae</taxon>
        <taxon>Solaneae</taxon>
        <taxon>Solanum</taxon>
    </lineage>
</organism>
<comment type="similarity">
    <text evidence="1">Belongs to the AAA ATPase family.</text>
</comment>
<evidence type="ECO:0000256" key="3">
    <source>
        <dbReference type="ARBA" id="ARBA00022741"/>
    </source>
</evidence>
<evidence type="ECO:0000256" key="2">
    <source>
        <dbReference type="ARBA" id="ARBA00022723"/>
    </source>
</evidence>
<keyword evidence="2" id="KW-0479">Metal-binding</keyword>
<evidence type="ECO:0000259" key="9">
    <source>
        <dbReference type="PROSITE" id="PS51805"/>
    </source>
</evidence>
<feature type="compositionally biased region" description="Polar residues" evidence="8">
    <location>
        <begin position="110"/>
        <end position="124"/>
    </location>
</feature>
<evidence type="ECO:0000256" key="1">
    <source>
        <dbReference type="ARBA" id="ARBA00006914"/>
    </source>
</evidence>
<name>A0ABQ7UDD8_SOLTU</name>
<dbReference type="SUPFAM" id="SSF52540">
    <property type="entry name" value="P-loop containing nucleoside triphosphate hydrolases"/>
    <property type="match status" value="1"/>
</dbReference>
<feature type="region of interest" description="Disordered" evidence="8">
    <location>
        <begin position="34"/>
        <end position="147"/>
    </location>
</feature>
<reference evidence="10 11" key="1">
    <citation type="journal article" date="2021" name="bioRxiv">
        <title>Chromosome-scale and haplotype-resolved genome assembly of a tetraploid potato cultivar.</title>
        <authorList>
            <person name="Sun H."/>
            <person name="Jiao W.-B."/>
            <person name="Krause K."/>
            <person name="Campoy J.A."/>
            <person name="Goel M."/>
            <person name="Folz-Donahue K."/>
            <person name="Kukat C."/>
            <person name="Huettel B."/>
            <person name="Schneeberger K."/>
        </authorList>
    </citation>
    <scope>NUCLEOTIDE SEQUENCE [LARGE SCALE GENOMIC DNA]</scope>
    <source>
        <strain evidence="10">SolTubOtavaFocal</strain>
        <tissue evidence="10">Leaves</tissue>
    </source>
</reference>
<evidence type="ECO:0000256" key="7">
    <source>
        <dbReference type="ARBA" id="ARBA00023117"/>
    </source>
</evidence>
<keyword evidence="7" id="KW-0103">Bromodomain</keyword>
<dbReference type="InterPro" id="IPR041569">
    <property type="entry name" value="AAA_lid_3"/>
</dbReference>
<comment type="caution">
    <text evidence="10">The sequence shown here is derived from an EMBL/GenBank/DDBJ whole genome shotgun (WGS) entry which is preliminary data.</text>
</comment>
<evidence type="ECO:0000256" key="6">
    <source>
        <dbReference type="ARBA" id="ARBA00022840"/>
    </source>
</evidence>
<dbReference type="Gene3D" id="1.10.8.60">
    <property type="match status" value="1"/>
</dbReference>
<dbReference type="Gene3D" id="3.30.40.10">
    <property type="entry name" value="Zinc/RING finger domain, C3HC4 (zinc finger)"/>
    <property type="match status" value="1"/>
</dbReference>
<accession>A0ABQ7UDD8</accession>
<dbReference type="PANTHER" id="PTHR23069">
    <property type="entry name" value="AAA DOMAIN-CONTAINING"/>
    <property type="match status" value="1"/>
</dbReference>
<dbReference type="Pfam" id="PF00004">
    <property type="entry name" value="AAA"/>
    <property type="match status" value="1"/>
</dbReference>
<dbReference type="InterPro" id="IPR027417">
    <property type="entry name" value="P-loop_NTPase"/>
</dbReference>
<keyword evidence="4" id="KW-0863">Zinc-finger</keyword>
<dbReference type="InterPro" id="IPR034732">
    <property type="entry name" value="EPHD"/>
</dbReference>
<feature type="compositionally biased region" description="Basic and acidic residues" evidence="8">
    <location>
        <begin position="88"/>
        <end position="106"/>
    </location>
</feature>
<keyword evidence="6" id="KW-0067">ATP-binding</keyword>
<dbReference type="SMART" id="SM00382">
    <property type="entry name" value="AAA"/>
    <property type="match status" value="1"/>
</dbReference>
<dbReference type="EMBL" id="JAIVGD010000023">
    <property type="protein sequence ID" value="KAH0744897.1"/>
    <property type="molecule type" value="Genomic_DNA"/>
</dbReference>
<dbReference type="Pfam" id="PF17862">
    <property type="entry name" value="AAA_lid_3"/>
    <property type="match status" value="1"/>
</dbReference>
<keyword evidence="11" id="KW-1185">Reference proteome</keyword>
<evidence type="ECO:0000256" key="5">
    <source>
        <dbReference type="ARBA" id="ARBA00022833"/>
    </source>
</evidence>
<keyword evidence="3" id="KW-0547">Nucleotide-binding</keyword>